<dbReference type="GO" id="GO:0005634">
    <property type="term" value="C:nucleus"/>
    <property type="evidence" value="ECO:0007669"/>
    <property type="project" value="TreeGrafter"/>
</dbReference>
<evidence type="ECO:0000259" key="2">
    <source>
        <dbReference type="PROSITE" id="PS50172"/>
    </source>
</evidence>
<dbReference type="GO" id="GO:0017125">
    <property type="term" value="F:deoxycytidyl transferase activity"/>
    <property type="evidence" value="ECO:0007669"/>
    <property type="project" value="TreeGrafter"/>
</dbReference>
<dbReference type="GO" id="GO:0003887">
    <property type="term" value="F:DNA-directed DNA polymerase activity"/>
    <property type="evidence" value="ECO:0007669"/>
    <property type="project" value="TreeGrafter"/>
</dbReference>
<dbReference type="SMART" id="SM00292">
    <property type="entry name" value="BRCT"/>
    <property type="match status" value="1"/>
</dbReference>
<gene>
    <name evidence="3" type="ORF">GSI_00728</name>
</gene>
<protein>
    <recommendedName>
        <fullName evidence="2">BRCT domain-containing protein</fullName>
    </recommendedName>
</protein>
<evidence type="ECO:0000313" key="3">
    <source>
        <dbReference type="EMBL" id="PIL37036.1"/>
    </source>
</evidence>
<dbReference type="OrthoDB" id="427711at2759"/>
<dbReference type="InterPro" id="IPR036420">
    <property type="entry name" value="BRCT_dom_sf"/>
</dbReference>
<feature type="region of interest" description="Disordered" evidence="1">
    <location>
        <begin position="1"/>
        <end position="37"/>
    </location>
</feature>
<evidence type="ECO:0000256" key="1">
    <source>
        <dbReference type="SAM" id="MobiDB-lite"/>
    </source>
</evidence>
<reference evidence="3 4" key="1">
    <citation type="journal article" date="2015" name="Sci. Rep.">
        <title>Chromosome-level genome map provides insights into diverse defense mechanisms in the medicinal fungus Ganoderma sinense.</title>
        <authorList>
            <person name="Zhu Y."/>
            <person name="Xu J."/>
            <person name="Sun C."/>
            <person name="Zhou S."/>
            <person name="Xu H."/>
            <person name="Nelson D.R."/>
            <person name="Qian J."/>
            <person name="Song J."/>
            <person name="Luo H."/>
            <person name="Xiang L."/>
            <person name="Li Y."/>
            <person name="Xu Z."/>
            <person name="Ji A."/>
            <person name="Wang L."/>
            <person name="Lu S."/>
            <person name="Hayward A."/>
            <person name="Sun W."/>
            <person name="Li X."/>
            <person name="Schwartz D.C."/>
            <person name="Wang Y."/>
            <person name="Chen S."/>
        </authorList>
    </citation>
    <scope>NUCLEOTIDE SEQUENCE [LARGE SCALE GENOMIC DNA]</scope>
    <source>
        <strain evidence="3 4">ZZ0214-1</strain>
    </source>
</reference>
<feature type="domain" description="BRCT" evidence="2">
    <location>
        <begin position="140"/>
        <end position="233"/>
    </location>
</feature>
<accession>A0A2G8STD4</accession>
<name>A0A2G8STD4_9APHY</name>
<proteinExistence type="predicted"/>
<sequence>MDKFVTVKKPTTARICGGKQDATNKTGRQKFRYNPYGVSRSNERKFEDWKDKKRTEKILAPLKKEAQAEAQPKPSASALTKHLLNTLKEESNPITHSNIYERSDFVCSAATGHQRGDGRGPRRSYLEVRRDKLSRQLPETSTEVLRNVRIYINGYLEGTTDIEMKRIVTIAGGQVMHTASGATHILTSQQLSGAKIHKFLTAKSKGLVHVVRPEWVTDSIKAGRRLSEREYAIIRDMSTCKITDMFCPGSPSK</sequence>
<dbReference type="Gene3D" id="3.40.50.10190">
    <property type="entry name" value="BRCT domain"/>
    <property type="match status" value="1"/>
</dbReference>
<dbReference type="InterPro" id="IPR001357">
    <property type="entry name" value="BRCT_dom"/>
</dbReference>
<dbReference type="STRING" id="1077348.A0A2G8STD4"/>
<dbReference type="PANTHER" id="PTHR45990:SF1">
    <property type="entry name" value="DNA REPAIR PROTEIN REV1"/>
    <property type="match status" value="1"/>
</dbReference>
<dbReference type="SUPFAM" id="SSF52113">
    <property type="entry name" value="BRCT domain"/>
    <property type="match status" value="1"/>
</dbReference>
<dbReference type="GO" id="GO:0042276">
    <property type="term" value="P:error-prone translesion synthesis"/>
    <property type="evidence" value="ECO:0007669"/>
    <property type="project" value="TreeGrafter"/>
</dbReference>
<dbReference type="EMBL" id="AYKW01000001">
    <property type="protein sequence ID" value="PIL37036.1"/>
    <property type="molecule type" value="Genomic_DNA"/>
</dbReference>
<dbReference type="GO" id="GO:0070987">
    <property type="term" value="P:error-free translesion synthesis"/>
    <property type="evidence" value="ECO:0007669"/>
    <property type="project" value="TreeGrafter"/>
</dbReference>
<keyword evidence="4" id="KW-1185">Reference proteome</keyword>
<evidence type="ECO:0000313" key="4">
    <source>
        <dbReference type="Proteomes" id="UP000230002"/>
    </source>
</evidence>
<dbReference type="Proteomes" id="UP000230002">
    <property type="component" value="Unassembled WGS sequence"/>
</dbReference>
<dbReference type="PANTHER" id="PTHR45990">
    <property type="entry name" value="DNA REPAIR PROTEIN REV1"/>
    <property type="match status" value="1"/>
</dbReference>
<organism evidence="3 4">
    <name type="scientific">Ganoderma sinense ZZ0214-1</name>
    <dbReference type="NCBI Taxonomy" id="1077348"/>
    <lineage>
        <taxon>Eukaryota</taxon>
        <taxon>Fungi</taxon>
        <taxon>Dikarya</taxon>
        <taxon>Basidiomycota</taxon>
        <taxon>Agaricomycotina</taxon>
        <taxon>Agaricomycetes</taxon>
        <taxon>Polyporales</taxon>
        <taxon>Polyporaceae</taxon>
        <taxon>Ganoderma</taxon>
    </lineage>
</organism>
<dbReference type="PROSITE" id="PS50172">
    <property type="entry name" value="BRCT"/>
    <property type="match status" value="1"/>
</dbReference>
<dbReference type="AlphaFoldDB" id="A0A2G8STD4"/>
<dbReference type="Pfam" id="PF00533">
    <property type="entry name" value="BRCT"/>
    <property type="match status" value="1"/>
</dbReference>
<comment type="caution">
    <text evidence="3">The sequence shown here is derived from an EMBL/GenBank/DDBJ whole genome shotgun (WGS) entry which is preliminary data.</text>
</comment>